<name>A0AAD4NKJ4_9BILA</name>
<dbReference type="AlphaFoldDB" id="A0AAD4NKJ4"/>
<gene>
    <name evidence="2" type="ORF">DdX_00788</name>
</gene>
<dbReference type="Proteomes" id="UP001201812">
    <property type="component" value="Unassembled WGS sequence"/>
</dbReference>
<comment type="caution">
    <text evidence="2">The sequence shown here is derived from an EMBL/GenBank/DDBJ whole genome shotgun (WGS) entry which is preliminary data.</text>
</comment>
<protein>
    <submittedName>
        <fullName evidence="2">Uncharacterized protein</fullName>
    </submittedName>
</protein>
<reference evidence="2" key="1">
    <citation type="submission" date="2022-01" db="EMBL/GenBank/DDBJ databases">
        <title>Genome Sequence Resource for Two Populations of Ditylenchus destructor, the Migratory Endoparasitic Phytonematode.</title>
        <authorList>
            <person name="Zhang H."/>
            <person name="Lin R."/>
            <person name="Xie B."/>
        </authorList>
    </citation>
    <scope>NUCLEOTIDE SEQUENCE</scope>
    <source>
        <strain evidence="2">BazhouSP</strain>
    </source>
</reference>
<dbReference type="EMBL" id="JAKKPZ010000001">
    <property type="protein sequence ID" value="KAI1728593.1"/>
    <property type="molecule type" value="Genomic_DNA"/>
</dbReference>
<proteinExistence type="predicted"/>
<sequence>MDSQNHDEVFGGQPNVFSTRRTNSLPLMRYSTFRHFFHLYSLTLVFCGTSVSAIPDQYAVWRITPDQLSNAVLPTDEGPNIPQNQDHHPGALMADPREPPQGGPGWRRPNHQFSMNITSQFPTTTTAKPLTLAEIPTVGPDAELSFHANETLLHVRTASWLIAHGTCLEVRYRLEGKRTRLLMYTCRIAEGGMCVLDKFMADPSRQSEGSVSIEKCHRLQPWMFAAEPFAFHFRFVRRPRKFADRESELRHLKRRHGKRALREVGRVTFKGFKQCSQACLRKSEDGWRDDENPYSQDREDGYTMSDGTFIQMAPSNTDEFVYGHK</sequence>
<accession>A0AAD4NKJ4</accession>
<feature type="region of interest" description="Disordered" evidence="1">
    <location>
        <begin position="76"/>
        <end position="109"/>
    </location>
</feature>
<evidence type="ECO:0000256" key="1">
    <source>
        <dbReference type="SAM" id="MobiDB-lite"/>
    </source>
</evidence>
<evidence type="ECO:0000313" key="3">
    <source>
        <dbReference type="Proteomes" id="UP001201812"/>
    </source>
</evidence>
<keyword evidence="3" id="KW-1185">Reference proteome</keyword>
<organism evidence="2 3">
    <name type="scientific">Ditylenchus destructor</name>
    <dbReference type="NCBI Taxonomy" id="166010"/>
    <lineage>
        <taxon>Eukaryota</taxon>
        <taxon>Metazoa</taxon>
        <taxon>Ecdysozoa</taxon>
        <taxon>Nematoda</taxon>
        <taxon>Chromadorea</taxon>
        <taxon>Rhabditida</taxon>
        <taxon>Tylenchina</taxon>
        <taxon>Tylenchomorpha</taxon>
        <taxon>Sphaerularioidea</taxon>
        <taxon>Anguinidae</taxon>
        <taxon>Anguininae</taxon>
        <taxon>Ditylenchus</taxon>
    </lineage>
</organism>
<evidence type="ECO:0000313" key="2">
    <source>
        <dbReference type="EMBL" id="KAI1728593.1"/>
    </source>
</evidence>